<dbReference type="NCBIfam" id="TIGR00229">
    <property type="entry name" value="sensory_box"/>
    <property type="match status" value="1"/>
</dbReference>
<dbReference type="SUPFAM" id="SSF46689">
    <property type="entry name" value="Homeodomain-like"/>
    <property type="match status" value="1"/>
</dbReference>
<dbReference type="Pfam" id="PF13188">
    <property type="entry name" value="PAS_8"/>
    <property type="match status" value="1"/>
</dbReference>
<dbReference type="CDD" id="cd00130">
    <property type="entry name" value="PAS"/>
    <property type="match status" value="2"/>
</dbReference>
<evidence type="ECO:0000259" key="1">
    <source>
        <dbReference type="PROSITE" id="PS50112"/>
    </source>
</evidence>
<dbReference type="PROSITE" id="PS50112">
    <property type="entry name" value="PAS"/>
    <property type="match status" value="1"/>
</dbReference>
<comment type="caution">
    <text evidence="2">The sequence shown here is derived from an EMBL/GenBank/DDBJ whole genome shotgun (WGS) entry which is preliminary data.</text>
</comment>
<dbReference type="RefSeq" id="WP_379915537.1">
    <property type="nucleotide sequence ID" value="NZ_JBHUDD010000056.1"/>
</dbReference>
<dbReference type="Pfam" id="PF02954">
    <property type="entry name" value="HTH_8"/>
    <property type="match status" value="1"/>
</dbReference>
<dbReference type="InterPro" id="IPR009057">
    <property type="entry name" value="Homeodomain-like_sf"/>
</dbReference>
<dbReference type="Proteomes" id="UP001597186">
    <property type="component" value="Unassembled WGS sequence"/>
</dbReference>
<proteinExistence type="predicted"/>
<evidence type="ECO:0000313" key="3">
    <source>
        <dbReference type="Proteomes" id="UP001597186"/>
    </source>
</evidence>
<keyword evidence="3" id="KW-1185">Reference proteome</keyword>
<dbReference type="Gene3D" id="3.30.450.20">
    <property type="entry name" value="PAS domain"/>
    <property type="match status" value="3"/>
</dbReference>
<name>A0ABW4EGV7_9RHOB</name>
<dbReference type="Pfam" id="PF13426">
    <property type="entry name" value="PAS_9"/>
    <property type="match status" value="1"/>
</dbReference>
<dbReference type="InterPro" id="IPR035965">
    <property type="entry name" value="PAS-like_dom_sf"/>
</dbReference>
<feature type="domain" description="PAS" evidence="1">
    <location>
        <begin position="139"/>
        <end position="211"/>
    </location>
</feature>
<evidence type="ECO:0000313" key="2">
    <source>
        <dbReference type="EMBL" id="MFD1509906.1"/>
    </source>
</evidence>
<dbReference type="EMBL" id="JBHUDD010000056">
    <property type="protein sequence ID" value="MFD1509906.1"/>
    <property type="molecule type" value="Genomic_DNA"/>
</dbReference>
<reference evidence="3" key="1">
    <citation type="journal article" date="2019" name="Int. J. Syst. Evol. Microbiol.">
        <title>The Global Catalogue of Microorganisms (GCM) 10K type strain sequencing project: providing services to taxonomists for standard genome sequencing and annotation.</title>
        <authorList>
            <consortium name="The Broad Institute Genomics Platform"/>
            <consortium name="The Broad Institute Genome Sequencing Center for Infectious Disease"/>
            <person name="Wu L."/>
            <person name="Ma J."/>
        </authorList>
    </citation>
    <scope>NUCLEOTIDE SEQUENCE [LARGE SCALE GENOMIC DNA]</scope>
    <source>
        <strain evidence="3">CGMCC 1.12477</strain>
    </source>
</reference>
<dbReference type="PRINTS" id="PR01590">
    <property type="entry name" value="HTHFIS"/>
</dbReference>
<dbReference type="InterPro" id="IPR002197">
    <property type="entry name" value="HTH_Fis"/>
</dbReference>
<protein>
    <submittedName>
        <fullName evidence="2">Transcriptional regulator PpsR</fullName>
    </submittedName>
</protein>
<sequence>MIKPEFLNGVLAAETDIALVVDTTGQIESVLIDPSSPLNGRAEGWEGRSIRDLLAVDSVPKIDTLLTRLADGDTAPRAIEVNHTEGGAGFPVRYSIHPMGQGDRLLFLGRDLQVVAETQRQLVQAQIALERGYEERREFDARYRMLLATTRDAVVFVAGSDGRIKDLNAPAADLLGAGRDELVGAAFAQEFKDRRRGEFVDNLLSLAMSDSLDDLVVQARRTRNKLRIQPSMFRAAGERILICRLDADAEGQAVDDRLALNLSTLYRGSTDGFVFTDAKGAIEDANEAFMEFVDAAHLRELRGRSLSDFLARGQIDLSVMLENAARTGHMRTYATRLTNEYGAKTAVEVSVTHLNNREKPSVAYVIRDVSRAEALRGGAPTPVGGEEGAHSSVIELVGSASLKEIVAETSEVIEKLCIEAAVDLTRNNRAAAAEMLGLSRQSLYVKLRKYGLSNKDGED</sequence>
<dbReference type="InterPro" id="IPR000014">
    <property type="entry name" value="PAS"/>
</dbReference>
<dbReference type="SUPFAM" id="SSF55785">
    <property type="entry name" value="PYP-like sensor domain (PAS domain)"/>
    <property type="match status" value="2"/>
</dbReference>
<dbReference type="NCBIfam" id="TIGR02040">
    <property type="entry name" value="PpsR-CrtJ"/>
    <property type="match status" value="1"/>
</dbReference>
<accession>A0ABW4EGV7</accession>
<dbReference type="InterPro" id="IPR011785">
    <property type="entry name" value="Tscrpt_reg_PpsR-CrtJ"/>
</dbReference>
<organism evidence="2 3">
    <name type="scientific">Lacimonas salitolerans</name>
    <dbReference type="NCBI Taxonomy" id="1323750"/>
    <lineage>
        <taxon>Bacteria</taxon>
        <taxon>Pseudomonadati</taxon>
        <taxon>Pseudomonadota</taxon>
        <taxon>Alphaproteobacteria</taxon>
        <taxon>Rhodobacterales</taxon>
        <taxon>Paracoccaceae</taxon>
        <taxon>Lacimonas</taxon>
    </lineage>
</organism>
<gene>
    <name evidence="2" type="primary">ppsR</name>
    <name evidence="2" type="ORF">ACFTOW_10865</name>
</gene>
<dbReference type="Gene3D" id="1.10.10.60">
    <property type="entry name" value="Homeodomain-like"/>
    <property type="match status" value="1"/>
</dbReference>
<dbReference type="SMART" id="SM00091">
    <property type="entry name" value="PAS"/>
    <property type="match status" value="3"/>
</dbReference>